<keyword evidence="7" id="KW-0406">Ion transport</keyword>
<evidence type="ECO:0000256" key="6">
    <source>
        <dbReference type="ARBA" id="ARBA00022729"/>
    </source>
</evidence>
<evidence type="ECO:0000313" key="13">
    <source>
        <dbReference type="Proteomes" id="UP000274100"/>
    </source>
</evidence>
<dbReference type="Pfam" id="PF00267">
    <property type="entry name" value="Porin_1"/>
    <property type="match status" value="1"/>
</dbReference>
<dbReference type="AlphaFoldDB" id="A0A3S4R4H9"/>
<dbReference type="InterPro" id="IPR023614">
    <property type="entry name" value="Porin_dom_sf"/>
</dbReference>
<accession>A0A3S4R4H9</accession>
<feature type="chain" id="PRO_5018698598" evidence="11">
    <location>
        <begin position="29"/>
        <end position="365"/>
    </location>
</feature>
<comment type="subunit">
    <text evidence="2">Homotrimer.</text>
</comment>
<dbReference type="Proteomes" id="UP000274100">
    <property type="component" value="Chromosome"/>
</dbReference>
<feature type="signal peptide" evidence="11">
    <location>
        <begin position="1"/>
        <end position="28"/>
    </location>
</feature>
<protein>
    <submittedName>
        <fullName evidence="12">Outer membrane protein (Porin)</fullName>
    </submittedName>
</protein>
<gene>
    <name evidence="12" type="ORF">NCTC10297_00554</name>
</gene>
<organism evidence="12 13">
    <name type="scientific">Moraxella cuniculi</name>
    <dbReference type="NCBI Taxonomy" id="34061"/>
    <lineage>
        <taxon>Bacteria</taxon>
        <taxon>Pseudomonadati</taxon>
        <taxon>Pseudomonadota</taxon>
        <taxon>Gammaproteobacteria</taxon>
        <taxon>Moraxellales</taxon>
        <taxon>Moraxellaceae</taxon>
        <taxon>Moraxella</taxon>
    </lineage>
</organism>
<keyword evidence="3" id="KW-0813">Transport</keyword>
<dbReference type="GO" id="GO:0009279">
    <property type="term" value="C:cell outer membrane"/>
    <property type="evidence" value="ECO:0007669"/>
    <property type="project" value="UniProtKB-SubCell"/>
</dbReference>
<keyword evidence="4" id="KW-1134">Transmembrane beta strand</keyword>
<evidence type="ECO:0000313" key="12">
    <source>
        <dbReference type="EMBL" id="VEG12625.1"/>
    </source>
</evidence>
<dbReference type="KEGG" id="mcun:NCTC10297_00554"/>
<keyword evidence="6 11" id="KW-0732">Signal</keyword>
<dbReference type="SUPFAM" id="SSF56935">
    <property type="entry name" value="Porins"/>
    <property type="match status" value="1"/>
</dbReference>
<evidence type="ECO:0000256" key="9">
    <source>
        <dbReference type="ARBA" id="ARBA00023136"/>
    </source>
</evidence>
<dbReference type="RefSeq" id="WP_126329927.1">
    <property type="nucleotide sequence ID" value="NZ_LR134343.1"/>
</dbReference>
<dbReference type="PANTHER" id="PTHR34501">
    <property type="entry name" value="PROTEIN YDDL-RELATED"/>
    <property type="match status" value="1"/>
</dbReference>
<dbReference type="Gene3D" id="2.40.160.10">
    <property type="entry name" value="Porin"/>
    <property type="match status" value="1"/>
</dbReference>
<dbReference type="GO" id="GO:0046930">
    <property type="term" value="C:pore complex"/>
    <property type="evidence" value="ECO:0007669"/>
    <property type="project" value="UniProtKB-KW"/>
</dbReference>
<dbReference type="EMBL" id="LR134343">
    <property type="protein sequence ID" value="VEG12625.1"/>
    <property type="molecule type" value="Genomic_DNA"/>
</dbReference>
<reference evidence="12 13" key="1">
    <citation type="submission" date="2018-12" db="EMBL/GenBank/DDBJ databases">
        <authorList>
            <consortium name="Pathogen Informatics"/>
        </authorList>
    </citation>
    <scope>NUCLEOTIDE SEQUENCE [LARGE SCALE GENOMIC DNA]</scope>
    <source>
        <strain evidence="12 13">NCTC10297</strain>
    </source>
</reference>
<proteinExistence type="predicted"/>
<keyword evidence="9" id="KW-0472">Membrane</keyword>
<evidence type="ECO:0000256" key="11">
    <source>
        <dbReference type="SAM" id="SignalP"/>
    </source>
</evidence>
<sequence length="365" mass="40367">MKYFRYTPPSFLALASLFAMGLAVEAVAAPKINGRLYASMLYQDTKKTETNLSDASQPVIETNNDRTKFSSSGSRIWLSGSEQLNDKLDLVYHLEYSVFLDNDGAGRNFGARNTYLGVKHKEYGQLHFGRMYTPDDAIDYVAQGYLYADGSGNSFGYHGQRTNNSIRYMSPGFGKDKKNSVRLHYAMDEGGDTLESAARVRAFKDGKPADKYRDLFVANILHNGDKLKLGAAYTYGGDFSAVRGMVSYAVNDKLTVGALAQQVDYGSGDNELGATVSAYYQYDKNKLDFYGQVSRTDNYGGFKDGEKTTASIGAVKWLKKESGTRVRAFASLNYADATVFGYKADNLTKTQSESFGVETGLRYDF</sequence>
<dbReference type="CDD" id="cd00342">
    <property type="entry name" value="gram_neg_porins"/>
    <property type="match status" value="1"/>
</dbReference>
<evidence type="ECO:0000256" key="10">
    <source>
        <dbReference type="ARBA" id="ARBA00023237"/>
    </source>
</evidence>
<evidence type="ECO:0000256" key="1">
    <source>
        <dbReference type="ARBA" id="ARBA00004571"/>
    </source>
</evidence>
<evidence type="ECO:0000256" key="7">
    <source>
        <dbReference type="ARBA" id="ARBA00023065"/>
    </source>
</evidence>
<keyword evidence="8" id="KW-0626">Porin</keyword>
<evidence type="ECO:0000256" key="3">
    <source>
        <dbReference type="ARBA" id="ARBA00022448"/>
    </source>
</evidence>
<dbReference type="InterPro" id="IPR050298">
    <property type="entry name" value="Gram-neg_bact_OMP"/>
</dbReference>
<dbReference type="GO" id="GO:0015288">
    <property type="term" value="F:porin activity"/>
    <property type="evidence" value="ECO:0007669"/>
    <property type="project" value="UniProtKB-KW"/>
</dbReference>
<dbReference type="InterPro" id="IPR001702">
    <property type="entry name" value="Porin_Gram-ve"/>
</dbReference>
<dbReference type="InterPro" id="IPR033900">
    <property type="entry name" value="Gram_neg_porin_domain"/>
</dbReference>
<evidence type="ECO:0000256" key="8">
    <source>
        <dbReference type="ARBA" id="ARBA00023114"/>
    </source>
</evidence>
<dbReference type="OrthoDB" id="8982743at2"/>
<keyword evidence="10" id="KW-0998">Cell outer membrane</keyword>
<evidence type="ECO:0000256" key="4">
    <source>
        <dbReference type="ARBA" id="ARBA00022452"/>
    </source>
</evidence>
<evidence type="ECO:0000256" key="2">
    <source>
        <dbReference type="ARBA" id="ARBA00011233"/>
    </source>
</evidence>
<keyword evidence="5" id="KW-0812">Transmembrane</keyword>
<dbReference type="PANTHER" id="PTHR34501:SF9">
    <property type="entry name" value="MAJOR OUTER MEMBRANE PROTEIN P.IA"/>
    <property type="match status" value="1"/>
</dbReference>
<name>A0A3S4R4H9_9GAMM</name>
<comment type="subcellular location">
    <subcellularLocation>
        <location evidence="1">Cell outer membrane</location>
        <topology evidence="1">Multi-pass membrane protein</topology>
    </subcellularLocation>
</comment>
<dbReference type="GO" id="GO:0034220">
    <property type="term" value="P:monoatomic ion transmembrane transport"/>
    <property type="evidence" value="ECO:0007669"/>
    <property type="project" value="InterPro"/>
</dbReference>
<evidence type="ECO:0000256" key="5">
    <source>
        <dbReference type="ARBA" id="ARBA00022692"/>
    </source>
</evidence>